<evidence type="ECO:0000256" key="2">
    <source>
        <dbReference type="ARBA" id="ARBA00022840"/>
    </source>
</evidence>
<comment type="caution">
    <text evidence="3">The sequence shown here is derived from an EMBL/GenBank/DDBJ whole genome shotgun (WGS) entry which is preliminary data.</text>
</comment>
<dbReference type="Gene3D" id="3.40.50.300">
    <property type="entry name" value="P-loop containing nucleotide triphosphate hydrolases"/>
    <property type="match status" value="1"/>
</dbReference>
<dbReference type="PANTHER" id="PTHR42961:SF2">
    <property type="entry name" value="IRON-SULFUR PROTEIN NUBPL"/>
    <property type="match status" value="1"/>
</dbReference>
<evidence type="ECO:0000313" key="3">
    <source>
        <dbReference type="EMBL" id="GAG24264.1"/>
    </source>
</evidence>
<dbReference type="SUPFAM" id="SSF52540">
    <property type="entry name" value="P-loop containing nucleoside triphosphate hydrolases"/>
    <property type="match status" value="1"/>
</dbReference>
<dbReference type="GO" id="GO:0051539">
    <property type="term" value="F:4 iron, 4 sulfur cluster binding"/>
    <property type="evidence" value="ECO:0007669"/>
    <property type="project" value="TreeGrafter"/>
</dbReference>
<dbReference type="InterPro" id="IPR027417">
    <property type="entry name" value="P-loop_NTPase"/>
</dbReference>
<reference evidence="3" key="1">
    <citation type="journal article" date="2014" name="Front. Microbiol.">
        <title>High frequency of phylogenetically diverse reductive dehalogenase-homologous genes in deep subseafloor sedimentary metagenomes.</title>
        <authorList>
            <person name="Kawai M."/>
            <person name="Futagami T."/>
            <person name="Toyoda A."/>
            <person name="Takaki Y."/>
            <person name="Nishi S."/>
            <person name="Hori S."/>
            <person name="Arai W."/>
            <person name="Tsubouchi T."/>
            <person name="Morono Y."/>
            <person name="Uchiyama I."/>
            <person name="Ito T."/>
            <person name="Fujiyama A."/>
            <person name="Inagaki F."/>
            <person name="Takami H."/>
        </authorList>
    </citation>
    <scope>NUCLEOTIDE SEQUENCE</scope>
    <source>
        <strain evidence="3">Expedition CK06-06</strain>
    </source>
</reference>
<sequence length="70" mass="7505">MGEDEIPDIDLKEMVNKGKEEVVDQQTLNINENMAKIKHKIVVISGKGGVGKTTVAVNLAMSLASVGLRV</sequence>
<dbReference type="InterPro" id="IPR033756">
    <property type="entry name" value="YlxH/NBP35"/>
</dbReference>
<keyword evidence="1" id="KW-0547">Nucleotide-binding</keyword>
<evidence type="ECO:0008006" key="4">
    <source>
        <dbReference type="Google" id="ProtNLM"/>
    </source>
</evidence>
<dbReference type="EMBL" id="BARS01038581">
    <property type="protein sequence ID" value="GAG24264.1"/>
    <property type="molecule type" value="Genomic_DNA"/>
</dbReference>
<organism evidence="3">
    <name type="scientific">marine sediment metagenome</name>
    <dbReference type="NCBI Taxonomy" id="412755"/>
    <lineage>
        <taxon>unclassified sequences</taxon>
        <taxon>metagenomes</taxon>
        <taxon>ecological metagenomes</taxon>
    </lineage>
</organism>
<dbReference type="InterPro" id="IPR044304">
    <property type="entry name" value="NUBPL-like"/>
</dbReference>
<dbReference type="GO" id="GO:0005524">
    <property type="term" value="F:ATP binding"/>
    <property type="evidence" value="ECO:0007669"/>
    <property type="project" value="UniProtKB-KW"/>
</dbReference>
<keyword evidence="2" id="KW-0067">ATP-binding</keyword>
<dbReference type="AlphaFoldDB" id="X0W0E9"/>
<proteinExistence type="predicted"/>
<dbReference type="PANTHER" id="PTHR42961">
    <property type="entry name" value="IRON-SULFUR PROTEIN NUBPL"/>
    <property type="match status" value="1"/>
</dbReference>
<accession>X0W0E9</accession>
<feature type="non-terminal residue" evidence="3">
    <location>
        <position position="70"/>
    </location>
</feature>
<protein>
    <recommendedName>
        <fullName evidence="4">CobQ/CobB/MinD/ParA nucleotide binding domain-containing protein</fullName>
    </recommendedName>
</protein>
<gene>
    <name evidence="3" type="ORF">S01H1_59025</name>
</gene>
<dbReference type="Pfam" id="PF10609">
    <property type="entry name" value="ParA"/>
    <property type="match status" value="1"/>
</dbReference>
<name>X0W0E9_9ZZZZ</name>
<evidence type="ECO:0000256" key="1">
    <source>
        <dbReference type="ARBA" id="ARBA00022741"/>
    </source>
</evidence>
<dbReference type="GO" id="GO:0016226">
    <property type="term" value="P:iron-sulfur cluster assembly"/>
    <property type="evidence" value="ECO:0007669"/>
    <property type="project" value="InterPro"/>
</dbReference>